<proteinExistence type="predicted"/>
<organism evidence="1 2">
    <name type="scientific">Fodinibacter luteus</name>
    <dbReference type="NCBI Taxonomy" id="552064"/>
    <lineage>
        <taxon>Bacteria</taxon>
        <taxon>Bacillati</taxon>
        <taxon>Actinomycetota</taxon>
        <taxon>Actinomycetes</taxon>
        <taxon>Micrococcales</taxon>
        <taxon>Intrasporangiaceae</taxon>
        <taxon>Fodinibacter (ex Wang et al. 2009)</taxon>
    </lineage>
</organism>
<comment type="caution">
    <text evidence="1">The sequence shown here is derived from an EMBL/GenBank/DDBJ whole genome shotgun (WGS) entry which is preliminary data.</text>
</comment>
<evidence type="ECO:0000313" key="2">
    <source>
        <dbReference type="Proteomes" id="UP001500945"/>
    </source>
</evidence>
<evidence type="ECO:0000313" key="1">
    <source>
        <dbReference type="EMBL" id="GAA4412771.1"/>
    </source>
</evidence>
<name>A0ABP8KQU1_9MICO</name>
<keyword evidence="2" id="KW-1185">Reference proteome</keyword>
<dbReference type="EMBL" id="BAABGM010000025">
    <property type="protein sequence ID" value="GAA4412771.1"/>
    <property type="molecule type" value="Genomic_DNA"/>
</dbReference>
<accession>A0ABP8KQU1</accession>
<dbReference type="RefSeq" id="WP_345208350.1">
    <property type="nucleotide sequence ID" value="NZ_BAABGM010000025.1"/>
</dbReference>
<protein>
    <submittedName>
        <fullName evidence="1">Uncharacterized protein</fullName>
    </submittedName>
</protein>
<sequence>MAEPVVEVVGVYDADGGVVGELTYVVGHLLGRTECSLCDVTHGPVRRKPDWDAMAARLPVVVRLVHRNETTGSERAAHDATGLPVVLGVRADGGHTVLLGPAALRALEGSVAAFETALRAALAVEGGAPGSPRR</sequence>
<reference evidence="2" key="1">
    <citation type="journal article" date="2019" name="Int. J. Syst. Evol. Microbiol.">
        <title>The Global Catalogue of Microorganisms (GCM) 10K type strain sequencing project: providing services to taxonomists for standard genome sequencing and annotation.</title>
        <authorList>
            <consortium name="The Broad Institute Genomics Platform"/>
            <consortium name="The Broad Institute Genome Sequencing Center for Infectious Disease"/>
            <person name="Wu L."/>
            <person name="Ma J."/>
        </authorList>
    </citation>
    <scope>NUCLEOTIDE SEQUENCE [LARGE SCALE GENOMIC DNA]</scope>
    <source>
        <strain evidence="2">JCM 17809</strain>
    </source>
</reference>
<dbReference type="Proteomes" id="UP001500945">
    <property type="component" value="Unassembled WGS sequence"/>
</dbReference>
<gene>
    <name evidence="1" type="ORF">GCM10023168_34950</name>
</gene>